<sequence>MIKNVLPNVDNLLDCPHDDTYLWKIGLHAPSNRFSTADTWNSLHPITTSVTWHKAVWFKNHIPKHAFISWVVAWNRLHTRDRLRNWGLSIPSVCVLCNQLDESRNHLFFECEFSSEIWRSFTSRAGLNSPAHFNDCLLWLISPSRDKNVSLIIRLIYQASVYFIWRERNLRIHSGNSRSAAVLTKEIKLIIRARLDPLSRKQISLRPGTSLLCSWFRWFQHD</sequence>
<keyword evidence="3" id="KW-1185">Reference proteome</keyword>
<protein>
    <submittedName>
        <fullName evidence="2">Reverse transcriptase zinc-binding domain</fullName>
    </submittedName>
</protein>
<dbReference type="EMBL" id="JAEFBJ010000006">
    <property type="protein sequence ID" value="KAG7599502.1"/>
    <property type="molecule type" value="Genomic_DNA"/>
</dbReference>
<dbReference type="InterPro" id="IPR026960">
    <property type="entry name" value="RVT-Znf"/>
</dbReference>
<reference evidence="2 3" key="1">
    <citation type="submission" date="2020-12" db="EMBL/GenBank/DDBJ databases">
        <title>Concerted genomic and epigenomic changes stabilize Arabidopsis allopolyploids.</title>
        <authorList>
            <person name="Chen Z."/>
        </authorList>
    </citation>
    <scope>NUCLEOTIDE SEQUENCE [LARGE SCALE GENOMIC DNA]</scope>
    <source>
        <strain evidence="2">As9502</strain>
        <tissue evidence="2">Leaf</tissue>
    </source>
</reference>
<dbReference type="GO" id="GO:0003964">
    <property type="term" value="F:RNA-directed DNA polymerase activity"/>
    <property type="evidence" value="ECO:0007669"/>
    <property type="project" value="UniProtKB-KW"/>
</dbReference>
<keyword evidence="2" id="KW-0695">RNA-directed DNA polymerase</keyword>
<proteinExistence type="predicted"/>
<comment type="caution">
    <text evidence="2">The sequence shown here is derived from an EMBL/GenBank/DDBJ whole genome shotgun (WGS) entry which is preliminary data.</text>
</comment>
<keyword evidence="2" id="KW-0808">Transferase</keyword>
<dbReference type="OrthoDB" id="1938430at2759"/>
<dbReference type="PANTHER" id="PTHR33116">
    <property type="entry name" value="REVERSE TRANSCRIPTASE ZINC-BINDING DOMAIN-CONTAINING PROTEIN-RELATED-RELATED"/>
    <property type="match status" value="1"/>
</dbReference>
<evidence type="ECO:0000259" key="1">
    <source>
        <dbReference type="Pfam" id="PF13966"/>
    </source>
</evidence>
<organism evidence="2 3">
    <name type="scientific">Arabidopsis suecica</name>
    <name type="common">Swedish thale-cress</name>
    <name type="synonym">Cardaminopsis suecica</name>
    <dbReference type="NCBI Taxonomy" id="45249"/>
    <lineage>
        <taxon>Eukaryota</taxon>
        <taxon>Viridiplantae</taxon>
        <taxon>Streptophyta</taxon>
        <taxon>Embryophyta</taxon>
        <taxon>Tracheophyta</taxon>
        <taxon>Spermatophyta</taxon>
        <taxon>Magnoliopsida</taxon>
        <taxon>eudicotyledons</taxon>
        <taxon>Gunneridae</taxon>
        <taxon>Pentapetalae</taxon>
        <taxon>rosids</taxon>
        <taxon>malvids</taxon>
        <taxon>Brassicales</taxon>
        <taxon>Brassicaceae</taxon>
        <taxon>Camelineae</taxon>
        <taxon>Arabidopsis</taxon>
    </lineage>
</organism>
<dbReference type="Pfam" id="PF13966">
    <property type="entry name" value="zf-RVT"/>
    <property type="match status" value="1"/>
</dbReference>
<dbReference type="AlphaFoldDB" id="A0A8T2CMJ7"/>
<gene>
    <name evidence="2" type="ORF">ISN44_As06g036850</name>
</gene>
<dbReference type="Proteomes" id="UP000694251">
    <property type="component" value="Chromosome 6"/>
</dbReference>
<name>A0A8T2CMJ7_ARASU</name>
<dbReference type="PANTHER" id="PTHR33116:SF84">
    <property type="entry name" value="RNA-DIRECTED DNA POLYMERASE"/>
    <property type="match status" value="1"/>
</dbReference>
<evidence type="ECO:0000313" key="2">
    <source>
        <dbReference type="EMBL" id="KAG7599502.1"/>
    </source>
</evidence>
<evidence type="ECO:0000313" key="3">
    <source>
        <dbReference type="Proteomes" id="UP000694251"/>
    </source>
</evidence>
<feature type="domain" description="Reverse transcriptase zinc-binding" evidence="1">
    <location>
        <begin position="34"/>
        <end position="118"/>
    </location>
</feature>
<accession>A0A8T2CMJ7</accession>
<keyword evidence="2" id="KW-0548">Nucleotidyltransferase</keyword>